<dbReference type="Gene3D" id="3.40.50.10770">
    <property type="entry name" value="Hypothetical protein VC1899 like domain (Restriction endonuclease-like)"/>
    <property type="match status" value="1"/>
</dbReference>
<evidence type="ECO:0008006" key="5">
    <source>
        <dbReference type="Google" id="ProtNLM"/>
    </source>
</evidence>
<evidence type="ECO:0000259" key="2">
    <source>
        <dbReference type="Pfam" id="PF23400"/>
    </source>
</evidence>
<dbReference type="SUPFAM" id="SSF52980">
    <property type="entry name" value="Restriction endonuclease-like"/>
    <property type="match status" value="1"/>
</dbReference>
<dbReference type="EMBL" id="ACDY02000001">
    <property type="protein sequence ID" value="EEZ72626.1"/>
    <property type="molecule type" value="Genomic_DNA"/>
</dbReference>
<dbReference type="Gene3D" id="1.10.10.680">
    <property type="entry name" value="Hypothetical protein VC1899 (Restriction endonuclease-like)"/>
    <property type="match status" value="1"/>
</dbReference>
<dbReference type="InterPro" id="IPR011335">
    <property type="entry name" value="Restrct_endonuc-II-like"/>
</dbReference>
<comment type="caution">
    <text evidence="3">The sequence shown here is derived from an EMBL/GenBank/DDBJ whole genome shotgun (WGS) entry which is preliminary data.</text>
</comment>
<dbReference type="STRING" id="546262.NEICINOT_03059"/>
<dbReference type="RefSeq" id="WP_003674541.1">
    <property type="nucleotide sequence ID" value="NZ_ACDY02000001.1"/>
</dbReference>
<organism evidence="3 4">
    <name type="scientific">Neisseria cinerea ATCC 14685</name>
    <dbReference type="NCBI Taxonomy" id="546262"/>
    <lineage>
        <taxon>Bacteria</taxon>
        <taxon>Pseudomonadati</taxon>
        <taxon>Pseudomonadota</taxon>
        <taxon>Betaproteobacteria</taxon>
        <taxon>Neisseriales</taxon>
        <taxon>Neisseriaceae</taxon>
        <taxon>Neisseria</taxon>
    </lineage>
</organism>
<dbReference type="OrthoDB" id="8477283at2"/>
<dbReference type="InterPro" id="IPR056339">
    <property type="entry name" value="CARF_Card1"/>
</dbReference>
<dbReference type="CDD" id="cd22364">
    <property type="entry name" value="VC1899-like"/>
    <property type="match status" value="1"/>
</dbReference>
<dbReference type="InterPro" id="IPR015093">
    <property type="entry name" value="Card1_endonucl_dom"/>
</dbReference>
<dbReference type="Pfam" id="PF09002">
    <property type="entry name" value="Card1_endonuc"/>
    <property type="match status" value="1"/>
</dbReference>
<proteinExistence type="predicted"/>
<sequence>MDILKKFDVQVCMVSAQPLPNLMPILSCPPKTVFLLVTDRMKDKAGVLAHIIKRRTQTEVIQIPVGNGEFEDVETGLLDILEKVVGKSMITNVTGGTKLMAFAAMNFSDNSFYVTTDNQVYLFGRDFGNGQKAVLPADTKISIEDFLYVHGVDVISPMPVRNIRQQWLPFAEQVAKSPMLAAATRTLNAVIAQAAGKNKQALSAHLDYAPDRDLKQLLNIAEDCELVSVTGAELVFPSVEARDYLHGIWFEEYVFGVVKSLEGVQDCAMSVQIDLLSKEHGRRHELDVVFLADNTLFVIECKTRNYLSEKISSDERNTTIYKLDTLGDLGGLKTRKGFASLYELASSMRERAKGSKIQVWEKNDIQGLKKHLQNWIKQARNEI</sequence>
<evidence type="ECO:0000259" key="1">
    <source>
        <dbReference type="Pfam" id="PF09002"/>
    </source>
</evidence>
<dbReference type="eggNOG" id="COG4006">
    <property type="taxonomic scope" value="Bacteria"/>
</dbReference>
<dbReference type="AlphaFoldDB" id="D0W093"/>
<evidence type="ECO:0000313" key="3">
    <source>
        <dbReference type="EMBL" id="EEZ72626.1"/>
    </source>
</evidence>
<dbReference type="InterPro" id="IPR011856">
    <property type="entry name" value="tRNA_endonuc-like_dom_sf"/>
</dbReference>
<dbReference type="Pfam" id="PF23400">
    <property type="entry name" value="CARF_Card1"/>
    <property type="match status" value="1"/>
</dbReference>
<dbReference type="Proteomes" id="UP000003294">
    <property type="component" value="Unassembled WGS sequence"/>
</dbReference>
<name>D0W093_NEICI</name>
<feature type="domain" description="Card1 CARF" evidence="2">
    <location>
        <begin position="9"/>
        <end position="145"/>
    </location>
</feature>
<reference evidence="3 4" key="1">
    <citation type="submission" date="2009-10" db="EMBL/GenBank/DDBJ databases">
        <authorList>
            <person name="Weinstock G."/>
            <person name="Sodergren E."/>
            <person name="Clifton S."/>
            <person name="Fulton L."/>
            <person name="Fulton B."/>
            <person name="Courtney L."/>
            <person name="Fronick C."/>
            <person name="Harrison M."/>
            <person name="Strong C."/>
            <person name="Farmer C."/>
            <person name="Delahaunty K."/>
            <person name="Markovic C."/>
            <person name="Hall O."/>
            <person name="Minx P."/>
            <person name="Tomlinson C."/>
            <person name="Mitreva M."/>
            <person name="Nelson J."/>
            <person name="Hou S."/>
            <person name="Wollam A."/>
            <person name="Pepin K.H."/>
            <person name="Johnson M."/>
            <person name="Bhonagiri V."/>
            <person name="Nash W.E."/>
            <person name="Warren W."/>
            <person name="Chinwalla A."/>
            <person name="Mardis E.R."/>
            <person name="Wilson R.K."/>
        </authorList>
    </citation>
    <scope>NUCLEOTIDE SEQUENCE [LARGE SCALE GENOMIC DNA]</scope>
    <source>
        <strain evidence="3 4">ATCC 14685</strain>
    </source>
</reference>
<evidence type="ECO:0000313" key="4">
    <source>
        <dbReference type="Proteomes" id="UP000003294"/>
    </source>
</evidence>
<dbReference type="GO" id="GO:0003676">
    <property type="term" value="F:nucleic acid binding"/>
    <property type="evidence" value="ECO:0007669"/>
    <property type="project" value="InterPro"/>
</dbReference>
<gene>
    <name evidence="3" type="ORF">NEICINOT_03059</name>
</gene>
<protein>
    <recommendedName>
        <fullName evidence="5">DUF1887 family protein</fullName>
    </recommendedName>
</protein>
<feature type="domain" description="Card1 endonuclease" evidence="1">
    <location>
        <begin position="240"/>
        <end position="377"/>
    </location>
</feature>
<dbReference type="Gene3D" id="3.40.1350.10">
    <property type="match status" value="1"/>
</dbReference>
<accession>D0W093</accession>